<evidence type="ECO:0000313" key="3">
    <source>
        <dbReference type="EMBL" id="CAH2299771.1"/>
    </source>
</evidence>
<keyword evidence="4" id="KW-1185">Reference proteome</keyword>
<feature type="region of interest" description="Disordered" evidence="1">
    <location>
        <begin position="144"/>
        <end position="165"/>
    </location>
</feature>
<feature type="compositionally biased region" description="Polar residues" evidence="1">
    <location>
        <begin position="16"/>
        <end position="29"/>
    </location>
</feature>
<reference evidence="2" key="1">
    <citation type="submission" date="2022-03" db="EMBL/GenBank/DDBJ databases">
        <authorList>
            <person name="Alioto T."/>
            <person name="Alioto T."/>
            <person name="Gomez Garrido J."/>
        </authorList>
    </citation>
    <scope>NUCLEOTIDE SEQUENCE</scope>
</reference>
<evidence type="ECO:0000256" key="1">
    <source>
        <dbReference type="SAM" id="MobiDB-lite"/>
    </source>
</evidence>
<dbReference type="EMBL" id="OW240917">
    <property type="protein sequence ID" value="CAH2299771.1"/>
    <property type="molecule type" value="Genomic_DNA"/>
</dbReference>
<sequence length="165" mass="18079">MSTKIAKKFKQKTLQLQVAASPKSATEEQNGAGRPQSPAACTTVGELTHTTDSMQTPVTNASLHNMLSGFQNTFKTDLQQVAAEIRADIQTMGERTARLEEQAEEIIDAHNGLSEAHTALCEKVQRLEAKIASTESGSAIKLHNEWQKRSRSTGTHSYNKKIQDT</sequence>
<feature type="region of interest" description="Disordered" evidence="1">
    <location>
        <begin position="16"/>
        <end position="40"/>
    </location>
</feature>
<proteinExistence type="predicted"/>
<evidence type="ECO:0000313" key="2">
    <source>
        <dbReference type="EMBL" id="CAH2299770.1"/>
    </source>
</evidence>
<gene>
    <name evidence="2" type="ORF">PECUL_23A058926</name>
    <name evidence="3" type="ORF">PECUL_23A061130</name>
</gene>
<dbReference type="EMBL" id="OW240917">
    <property type="protein sequence ID" value="CAH2299770.1"/>
    <property type="molecule type" value="Genomic_DNA"/>
</dbReference>
<name>A0AAD1SGC9_PELCU</name>
<dbReference type="AlphaFoldDB" id="A0AAD1SGC9"/>
<protein>
    <submittedName>
        <fullName evidence="2">Uncharacterized protein</fullName>
    </submittedName>
</protein>
<evidence type="ECO:0000313" key="4">
    <source>
        <dbReference type="Proteomes" id="UP001295444"/>
    </source>
</evidence>
<organism evidence="2 4">
    <name type="scientific">Pelobates cultripes</name>
    <name type="common">Western spadefoot toad</name>
    <dbReference type="NCBI Taxonomy" id="61616"/>
    <lineage>
        <taxon>Eukaryota</taxon>
        <taxon>Metazoa</taxon>
        <taxon>Chordata</taxon>
        <taxon>Craniata</taxon>
        <taxon>Vertebrata</taxon>
        <taxon>Euteleostomi</taxon>
        <taxon>Amphibia</taxon>
        <taxon>Batrachia</taxon>
        <taxon>Anura</taxon>
        <taxon>Pelobatoidea</taxon>
        <taxon>Pelobatidae</taxon>
        <taxon>Pelobates</taxon>
    </lineage>
</organism>
<dbReference type="Proteomes" id="UP001295444">
    <property type="component" value="Chromosome 06"/>
</dbReference>
<accession>A0AAD1SGC9</accession>